<sequence>MANAENPGRSAAAGGGIAGAIVPAAVAAAGAPPPNFAIDPFDKKKLKWMRWVERLENAFAIYGVVDPAMQKNLLLHHMGSETYDIACDKIAPDTPRQKTYAEIVDALEGFFNPQPLEISENFRFKCRRQGDSNAASPDETVDEYSRNPLLVFGIKRNDIRSRLLERRQLTLQDARDIAVSMELSRKGGAEIEGNLGKQEVNAVHRSTGFKGKKEKHNKINAGGKSFSKVGQSASDSSCFRCGEKSHFANTCRHKDTVCSFCKLKGHLAKVCMKRSASGRSDASRAGNKTNAAQANYLHQSGDGDDRESTQVREVCTVDTKLGGARFWLDMRVNGKNIRFEVDTGSPVSIVSAKCRDRYFSESRMRGCTTNLVSYCGTSIDVLGIIDASVEYGSGKLTLPLYVVDSDKHPLLGREWLNAIPVDWNSVLQNPDAVNEITNATSTRAAALKEVLGRFPKVFDDSIGKICSVQASLPLKNNARPVFLKARKIPFNLQKTVEDELDKLEAEGVLTKVNQSNWATPIVPVKKSQGRVRICGDYKQTVNPNLVVDRHPLPTVDELFASLAGGKKFSKIDLVQAYLQLEVAPEDREILTLSTHRGLYRPNRLMYGVASAPAIWQRQMEVILQGIEGVSVFLDDIKVTGPDDATHLRRLEEVLRRLDQHGIRVNKDKCEFFVDQIEYCGYLIDKDGIHKIRKKNDVPFKWTKQCEESFRSVKNQMQSEKCLAHYSPDLPLILATDASPYGVGAVLSHLMPDGTERPIQFASQTLNRVQQNYMQVDKEAYAIIFGVKKFFQFLYGRKFMLITDNQAISKIFGEHKGLPVMSALRMQHYATYLQSFDYEIRFRKSADHANADAMSRIPLSQADPENVIEEADVIELNQIETLPLTAAELAQATAEDRSVRNLIQGIKHGQPVDPKDRFGVEQTEFSLQKGCLLRGIRVYVPPALRRKVLDELHSTHFGTTRTKSLARGYCWWVGMDHDIEDMVSNCAECQSVRPEPAKTRLHCWETPTMPFQRVHVDFAGPFQDTYFFILVDAYSKWPEIKVCKSITAESTVNMCREIFATYGIPSVLISDHGVQFTSETFQQFLRMNGVVHKMGAPYHPSTNGQAERYVQTFKQKLKALKCPKSEFNLELSNILLTYRKMLHPSTGQSPSMLMFGRQIRSRLDLMLPKNEPKPAENLTVRVFQDGDRVRVRDFLSRDKWKFGRIVEKVGKLRYSVRLDDGRVWERHIDHIAGVGANMREGLVNPPREEVYTERTPSTIAVPASVATATEPPEEVTTGERPVVHAQPTASTEAVPEPEPGPSATRTPRSGNASLQTIDK</sequence>
<dbReference type="GeneID" id="115253873"/>
<dbReference type="InterPro" id="IPR036397">
    <property type="entry name" value="RNaseH_sf"/>
</dbReference>
<dbReference type="SUPFAM" id="SSF50630">
    <property type="entry name" value="Acid proteases"/>
    <property type="match status" value="1"/>
</dbReference>
<evidence type="ECO:0000256" key="3">
    <source>
        <dbReference type="ARBA" id="ARBA00022679"/>
    </source>
</evidence>
<dbReference type="SUPFAM" id="SSF57756">
    <property type="entry name" value="Retrovirus zinc finger-like domains"/>
    <property type="match status" value="1"/>
</dbReference>
<dbReference type="Gene3D" id="3.30.70.270">
    <property type="match status" value="1"/>
</dbReference>
<feature type="domain" description="Integrase catalytic" evidence="13">
    <location>
        <begin position="1005"/>
        <end position="1157"/>
    </location>
</feature>
<proteinExistence type="predicted"/>
<keyword evidence="15" id="KW-1185">Reference proteome</keyword>
<dbReference type="RefSeq" id="XP_062711635.1">
    <property type="nucleotide sequence ID" value="XM_062855651.1"/>
</dbReference>
<dbReference type="PANTHER" id="PTHR37984:SF5">
    <property type="entry name" value="PROTEIN NYNRIN-LIKE"/>
    <property type="match status" value="1"/>
</dbReference>
<dbReference type="SUPFAM" id="SSF53098">
    <property type="entry name" value="Ribonuclease H-like"/>
    <property type="match status" value="1"/>
</dbReference>
<dbReference type="InterPro" id="IPR021109">
    <property type="entry name" value="Peptidase_aspartic_dom_sf"/>
</dbReference>
<evidence type="ECO:0000256" key="6">
    <source>
        <dbReference type="ARBA" id="ARBA00022750"/>
    </source>
</evidence>
<evidence type="ECO:0000256" key="7">
    <source>
        <dbReference type="ARBA" id="ARBA00022759"/>
    </source>
</evidence>
<keyword evidence="5" id="KW-0540">Nuclease</keyword>
<keyword evidence="10" id="KW-0862">Zinc</keyword>
<reference evidence="14" key="2">
    <citation type="submission" date="2025-05" db="UniProtKB">
        <authorList>
            <consortium name="EnsemblMetazoa"/>
        </authorList>
    </citation>
    <scope>IDENTIFICATION</scope>
    <source>
        <strain evidence="14">Foshan</strain>
    </source>
</reference>
<dbReference type="PROSITE" id="PS50158">
    <property type="entry name" value="ZF_CCHC"/>
    <property type="match status" value="1"/>
</dbReference>
<dbReference type="PANTHER" id="PTHR37984">
    <property type="entry name" value="PROTEIN CBG26694"/>
    <property type="match status" value="1"/>
</dbReference>
<dbReference type="Gene3D" id="2.40.70.10">
    <property type="entry name" value="Acid Proteases"/>
    <property type="match status" value="1"/>
</dbReference>
<dbReference type="InterPro" id="IPR001878">
    <property type="entry name" value="Znf_CCHC"/>
</dbReference>
<keyword evidence="7" id="KW-0255">Endonuclease</keyword>
<feature type="domain" description="CCHC-type" evidence="12">
    <location>
        <begin position="238"/>
        <end position="252"/>
    </location>
</feature>
<keyword evidence="2" id="KW-0645">Protease</keyword>
<evidence type="ECO:0000256" key="8">
    <source>
        <dbReference type="ARBA" id="ARBA00023125"/>
    </source>
</evidence>
<keyword evidence="3" id="KW-0808">Transferase</keyword>
<feature type="compositionally biased region" description="Low complexity" evidence="11">
    <location>
        <begin position="1264"/>
        <end position="1279"/>
    </location>
</feature>
<dbReference type="InterPro" id="IPR000477">
    <property type="entry name" value="RT_dom"/>
</dbReference>
<dbReference type="InterPro" id="IPR036875">
    <property type="entry name" value="Znf_CCHC_sf"/>
</dbReference>
<dbReference type="InterPro" id="IPR001584">
    <property type="entry name" value="Integrase_cat-core"/>
</dbReference>
<dbReference type="CDD" id="cd01647">
    <property type="entry name" value="RT_LTR"/>
    <property type="match status" value="1"/>
</dbReference>
<dbReference type="EC" id="2.7.7.49" evidence="1"/>
<dbReference type="InterPro" id="IPR012337">
    <property type="entry name" value="RNaseH-like_sf"/>
</dbReference>
<dbReference type="Proteomes" id="UP000069940">
    <property type="component" value="Unassembled WGS sequence"/>
</dbReference>
<keyword evidence="7" id="KW-0378">Hydrolase</keyword>
<accession>A0ABM1Y8J7</accession>
<evidence type="ECO:0000256" key="10">
    <source>
        <dbReference type="PROSITE-ProRule" id="PRU00047"/>
    </source>
</evidence>
<keyword evidence="10" id="KW-0863">Zinc-finger</keyword>
<dbReference type="InterPro" id="IPR050951">
    <property type="entry name" value="Retrovirus_Pol_polyprotein"/>
</dbReference>
<dbReference type="InterPro" id="IPR041588">
    <property type="entry name" value="Integrase_H2C2"/>
</dbReference>
<dbReference type="InterPro" id="IPR043502">
    <property type="entry name" value="DNA/RNA_pol_sf"/>
</dbReference>
<dbReference type="Gene3D" id="4.10.60.10">
    <property type="entry name" value="Zinc finger, CCHC-type"/>
    <property type="match status" value="1"/>
</dbReference>
<evidence type="ECO:0000259" key="13">
    <source>
        <dbReference type="PROSITE" id="PS50994"/>
    </source>
</evidence>
<reference evidence="15" key="1">
    <citation type="journal article" date="2015" name="Proc. Natl. Acad. Sci. U.S.A.">
        <title>Genome sequence of the Asian Tiger mosquito, Aedes albopictus, reveals insights into its biology, genetics, and evolution.</title>
        <authorList>
            <person name="Chen X.G."/>
            <person name="Jiang X."/>
            <person name="Gu J."/>
            <person name="Xu M."/>
            <person name="Wu Y."/>
            <person name="Deng Y."/>
            <person name="Zhang C."/>
            <person name="Bonizzoni M."/>
            <person name="Dermauw W."/>
            <person name="Vontas J."/>
            <person name="Armbruster P."/>
            <person name="Huang X."/>
            <person name="Yang Y."/>
            <person name="Zhang H."/>
            <person name="He W."/>
            <person name="Peng H."/>
            <person name="Liu Y."/>
            <person name="Wu K."/>
            <person name="Chen J."/>
            <person name="Lirakis M."/>
            <person name="Topalis P."/>
            <person name="Van Leeuwen T."/>
            <person name="Hall A.B."/>
            <person name="Jiang X."/>
            <person name="Thorpe C."/>
            <person name="Mueller R.L."/>
            <person name="Sun C."/>
            <person name="Waterhouse R.M."/>
            <person name="Yan G."/>
            <person name="Tu Z.J."/>
            <person name="Fang X."/>
            <person name="James A.A."/>
        </authorList>
    </citation>
    <scope>NUCLEOTIDE SEQUENCE [LARGE SCALE GENOMIC DNA]</scope>
    <source>
        <strain evidence="15">Foshan</strain>
    </source>
</reference>
<evidence type="ECO:0000256" key="2">
    <source>
        <dbReference type="ARBA" id="ARBA00022670"/>
    </source>
</evidence>
<dbReference type="InterPro" id="IPR041577">
    <property type="entry name" value="RT_RNaseH_2"/>
</dbReference>
<feature type="region of interest" description="Disordered" evidence="11">
    <location>
        <begin position="1262"/>
        <end position="1318"/>
    </location>
</feature>
<keyword evidence="4" id="KW-0548">Nucleotidyltransferase</keyword>
<feature type="compositionally biased region" description="Polar residues" evidence="11">
    <location>
        <begin position="1302"/>
        <end position="1318"/>
    </location>
</feature>
<dbReference type="SMART" id="SM00343">
    <property type="entry name" value="ZnF_C2HC"/>
    <property type="match status" value="2"/>
</dbReference>
<dbReference type="Gene3D" id="3.10.10.10">
    <property type="entry name" value="HIV Type 1 Reverse Transcriptase, subunit A, domain 1"/>
    <property type="match status" value="1"/>
</dbReference>
<name>A0ABM1Y8J7_AEDAL</name>
<dbReference type="PROSITE" id="PS50994">
    <property type="entry name" value="INTEGRASE"/>
    <property type="match status" value="1"/>
</dbReference>
<feature type="region of interest" description="Disordered" evidence="11">
    <location>
        <begin position="207"/>
        <end position="226"/>
    </location>
</feature>
<organism evidence="14 15">
    <name type="scientific">Aedes albopictus</name>
    <name type="common">Asian tiger mosquito</name>
    <name type="synonym">Stegomyia albopicta</name>
    <dbReference type="NCBI Taxonomy" id="7160"/>
    <lineage>
        <taxon>Eukaryota</taxon>
        <taxon>Metazoa</taxon>
        <taxon>Ecdysozoa</taxon>
        <taxon>Arthropoda</taxon>
        <taxon>Hexapoda</taxon>
        <taxon>Insecta</taxon>
        <taxon>Pterygota</taxon>
        <taxon>Neoptera</taxon>
        <taxon>Endopterygota</taxon>
        <taxon>Diptera</taxon>
        <taxon>Nematocera</taxon>
        <taxon>Culicoidea</taxon>
        <taxon>Culicidae</taxon>
        <taxon>Culicinae</taxon>
        <taxon>Aedini</taxon>
        <taxon>Aedes</taxon>
        <taxon>Stegomyia</taxon>
    </lineage>
</organism>
<evidence type="ECO:0000256" key="4">
    <source>
        <dbReference type="ARBA" id="ARBA00022695"/>
    </source>
</evidence>
<keyword evidence="9" id="KW-0511">Multifunctional enzyme</keyword>
<dbReference type="Gene3D" id="3.30.420.10">
    <property type="entry name" value="Ribonuclease H-like superfamily/Ribonuclease H"/>
    <property type="match status" value="1"/>
</dbReference>
<dbReference type="Pfam" id="PF17921">
    <property type="entry name" value="Integrase_H2C2"/>
    <property type="match status" value="1"/>
</dbReference>
<evidence type="ECO:0000259" key="12">
    <source>
        <dbReference type="PROSITE" id="PS50158"/>
    </source>
</evidence>
<evidence type="ECO:0000256" key="9">
    <source>
        <dbReference type="ARBA" id="ARBA00023268"/>
    </source>
</evidence>
<keyword evidence="10" id="KW-0479">Metal-binding</keyword>
<dbReference type="Pfam" id="PF00665">
    <property type="entry name" value="rve"/>
    <property type="match status" value="1"/>
</dbReference>
<dbReference type="Pfam" id="PF17919">
    <property type="entry name" value="RT_RNaseH_2"/>
    <property type="match status" value="1"/>
</dbReference>
<dbReference type="InterPro" id="IPR043128">
    <property type="entry name" value="Rev_trsase/Diguanyl_cyclase"/>
</dbReference>
<dbReference type="SUPFAM" id="SSF56672">
    <property type="entry name" value="DNA/RNA polymerases"/>
    <property type="match status" value="1"/>
</dbReference>
<dbReference type="EnsemblMetazoa" id="AALFPA23_006789.R8919">
    <property type="protein sequence ID" value="AALFPA23_006789.P8919"/>
    <property type="gene ID" value="AALFPA23_006789"/>
</dbReference>
<protein>
    <recommendedName>
        <fullName evidence="1">RNA-directed DNA polymerase</fullName>
        <ecNumber evidence="1">2.7.7.49</ecNumber>
    </recommendedName>
</protein>
<keyword evidence="6" id="KW-0064">Aspartyl protease</keyword>
<dbReference type="Pfam" id="PF00078">
    <property type="entry name" value="RVT_1"/>
    <property type="match status" value="1"/>
</dbReference>
<keyword evidence="8" id="KW-0238">DNA-binding</keyword>
<dbReference type="CDD" id="cd09274">
    <property type="entry name" value="RNase_HI_RT_Ty3"/>
    <property type="match status" value="1"/>
</dbReference>
<dbReference type="Gene3D" id="1.10.340.70">
    <property type="match status" value="1"/>
</dbReference>
<evidence type="ECO:0000313" key="14">
    <source>
        <dbReference type="EnsemblMetazoa" id="AALFPA23_006789.P8919"/>
    </source>
</evidence>
<evidence type="ECO:0000256" key="5">
    <source>
        <dbReference type="ARBA" id="ARBA00022722"/>
    </source>
</evidence>
<evidence type="ECO:0000256" key="1">
    <source>
        <dbReference type="ARBA" id="ARBA00012493"/>
    </source>
</evidence>
<evidence type="ECO:0000256" key="11">
    <source>
        <dbReference type="SAM" id="MobiDB-lite"/>
    </source>
</evidence>
<evidence type="ECO:0000313" key="15">
    <source>
        <dbReference type="Proteomes" id="UP000069940"/>
    </source>
</evidence>